<gene>
    <name evidence="1" type="ORF">IEQ44_07905</name>
</gene>
<dbReference type="EMBL" id="JADCSA010000006">
    <property type="protein sequence ID" value="MBE7324573.1"/>
    <property type="molecule type" value="Genomic_DNA"/>
</dbReference>
<protein>
    <recommendedName>
        <fullName evidence="3">DUF2867 domain-containing protein</fullName>
    </recommendedName>
</protein>
<sequence length="141" mass="15764">MSDSHLIGRLTGGPFWQLVKPALVPGETPVHFAQLRRAQGTEEVAGALFLTTHHLLWRTIDPRKPEGSGFDVMLGDVLGVDQPQRMGAFHAFRVVTADDAHPTDTYFFPQYRTEVDRLLCDEMFAALAGAWKKQRAVRFSA</sequence>
<dbReference type="RefSeq" id="WP_193637901.1">
    <property type="nucleotide sequence ID" value="NZ_JADCSA010000006.1"/>
</dbReference>
<dbReference type="Proteomes" id="UP000756387">
    <property type="component" value="Unassembled WGS sequence"/>
</dbReference>
<proteinExistence type="predicted"/>
<accession>A0ABR9RSR1</accession>
<keyword evidence="2" id="KW-1185">Reference proteome</keyword>
<comment type="caution">
    <text evidence="1">The sequence shown here is derived from an EMBL/GenBank/DDBJ whole genome shotgun (WGS) entry which is preliminary data.</text>
</comment>
<organism evidence="1 2">
    <name type="scientific">Nocardioides malaquae</name>
    <dbReference type="NCBI Taxonomy" id="2773426"/>
    <lineage>
        <taxon>Bacteria</taxon>
        <taxon>Bacillati</taxon>
        <taxon>Actinomycetota</taxon>
        <taxon>Actinomycetes</taxon>
        <taxon>Propionibacteriales</taxon>
        <taxon>Nocardioidaceae</taxon>
        <taxon>Nocardioides</taxon>
    </lineage>
</organism>
<evidence type="ECO:0000313" key="1">
    <source>
        <dbReference type="EMBL" id="MBE7324573.1"/>
    </source>
</evidence>
<evidence type="ECO:0000313" key="2">
    <source>
        <dbReference type="Proteomes" id="UP000756387"/>
    </source>
</evidence>
<reference evidence="1 2" key="1">
    <citation type="submission" date="2020-10" db="EMBL/GenBank/DDBJ databases">
        <title>Nocardioides sp. isolated from sludge.</title>
        <authorList>
            <person name="Zhang X."/>
        </authorList>
    </citation>
    <scope>NUCLEOTIDE SEQUENCE [LARGE SCALE GENOMIC DNA]</scope>
    <source>
        <strain evidence="1 2">Y6</strain>
    </source>
</reference>
<evidence type="ECO:0008006" key="3">
    <source>
        <dbReference type="Google" id="ProtNLM"/>
    </source>
</evidence>
<name>A0ABR9RSR1_9ACTN</name>